<evidence type="ECO:0000313" key="4">
    <source>
        <dbReference type="Proteomes" id="UP000271162"/>
    </source>
</evidence>
<reference evidence="3 4" key="2">
    <citation type="submission" date="2018-11" db="EMBL/GenBank/DDBJ databases">
        <authorList>
            <consortium name="Pathogen Informatics"/>
        </authorList>
    </citation>
    <scope>NUCLEOTIDE SEQUENCE [LARGE SCALE GENOMIC DNA]</scope>
</reference>
<feature type="signal peptide" evidence="2">
    <location>
        <begin position="1"/>
        <end position="17"/>
    </location>
</feature>
<dbReference type="EMBL" id="UYSL01020365">
    <property type="protein sequence ID" value="VDL74268.1"/>
    <property type="molecule type" value="Genomic_DNA"/>
</dbReference>
<reference evidence="5" key="1">
    <citation type="submission" date="2016-04" db="UniProtKB">
        <authorList>
            <consortium name="WormBaseParasite"/>
        </authorList>
    </citation>
    <scope>IDENTIFICATION</scope>
</reference>
<evidence type="ECO:0000313" key="3">
    <source>
        <dbReference type="EMBL" id="VDL74268.1"/>
    </source>
</evidence>
<feature type="region of interest" description="Disordered" evidence="1">
    <location>
        <begin position="257"/>
        <end position="290"/>
    </location>
</feature>
<dbReference type="AlphaFoldDB" id="A0A158QZT8"/>
<keyword evidence="4" id="KW-1185">Reference proteome</keyword>
<evidence type="ECO:0000256" key="1">
    <source>
        <dbReference type="SAM" id="MobiDB-lite"/>
    </source>
</evidence>
<dbReference type="OMA" id="YRASEHT"/>
<dbReference type="WBParaSite" id="NBR_0001067801-mRNA-1">
    <property type="protein sequence ID" value="NBR_0001067801-mRNA-1"/>
    <property type="gene ID" value="NBR_0001067801"/>
</dbReference>
<accession>A0A158QZT8</accession>
<feature type="compositionally biased region" description="Acidic residues" evidence="1">
    <location>
        <begin position="276"/>
        <end position="285"/>
    </location>
</feature>
<gene>
    <name evidence="3" type="ORF">NBR_LOCUS10679</name>
</gene>
<evidence type="ECO:0000313" key="5">
    <source>
        <dbReference type="WBParaSite" id="NBR_0001067801-mRNA-1"/>
    </source>
</evidence>
<feature type="compositionally biased region" description="Basic and acidic residues" evidence="1">
    <location>
        <begin position="176"/>
        <end position="185"/>
    </location>
</feature>
<organism evidence="5">
    <name type="scientific">Nippostrongylus brasiliensis</name>
    <name type="common">Rat hookworm</name>
    <dbReference type="NCBI Taxonomy" id="27835"/>
    <lineage>
        <taxon>Eukaryota</taxon>
        <taxon>Metazoa</taxon>
        <taxon>Ecdysozoa</taxon>
        <taxon>Nematoda</taxon>
        <taxon>Chromadorea</taxon>
        <taxon>Rhabditida</taxon>
        <taxon>Rhabditina</taxon>
        <taxon>Rhabditomorpha</taxon>
        <taxon>Strongyloidea</taxon>
        <taxon>Heligmosomidae</taxon>
        <taxon>Nippostrongylus</taxon>
    </lineage>
</organism>
<feature type="region of interest" description="Disordered" evidence="1">
    <location>
        <begin position="99"/>
        <end position="141"/>
    </location>
</feature>
<keyword evidence="2" id="KW-0732">Signal</keyword>
<evidence type="ECO:0000256" key="2">
    <source>
        <dbReference type="SAM" id="SignalP"/>
    </source>
</evidence>
<dbReference type="Proteomes" id="UP000271162">
    <property type="component" value="Unassembled WGS sequence"/>
</dbReference>
<name>A0A158QZT8_NIPBR</name>
<protein>
    <submittedName>
        <fullName evidence="5">BSD domain-containing protein</fullName>
    </submittedName>
</protein>
<sequence>MILLVSVLLTYFRLSCSKYVVNFHAASEYGVIDDSRTVAENRLLPTKTSAVDEEVALNVPHPIGADTLAESWDRQKQSSTTASSAVDVALGETPGRKLPILRVDADSRKSLAQPVPEVVKDSRQGSEQSTLVEDESNPGLRVDHAEAPTQKEGNAFRNALPHVDAVPTVGTTTDSPAKEEKKQPEKYLFGESPVEKAETGKENTLVESGHVEEYLETTADVLPSAKAMQLEEKMPKIIKSLSIDGISNGSAAFAVEEKEVRPVSTQQTPSDLKSAEDDDADSFSDFDEKSDGDLEFHEDVDVAKVPADWTSSTPSPATFAPDFLAIDTMTEEEIYDLLMYLITLLPKAEEPSMWSKIIAGLQVNKMNE</sequence>
<proteinExistence type="predicted"/>
<feature type="region of interest" description="Disordered" evidence="1">
    <location>
        <begin position="161"/>
        <end position="186"/>
    </location>
</feature>
<feature type="chain" id="PRO_5043135705" evidence="2">
    <location>
        <begin position="18"/>
        <end position="368"/>
    </location>
</feature>